<reference evidence="2 3" key="1">
    <citation type="submission" date="2024-09" db="EMBL/GenBank/DDBJ databases">
        <title>Chromosome-scale assembly of Riccia sorocarpa.</title>
        <authorList>
            <person name="Paukszto L."/>
        </authorList>
    </citation>
    <scope>NUCLEOTIDE SEQUENCE [LARGE SCALE GENOMIC DNA]</scope>
    <source>
        <strain evidence="2">LP-2024</strain>
        <tissue evidence="2">Aerial parts of the thallus</tissue>
    </source>
</reference>
<name>A0ABD3GDA6_9MARC</name>
<proteinExistence type="predicted"/>
<dbReference type="EMBL" id="JBJQOH010000008">
    <property type="protein sequence ID" value="KAL3675759.1"/>
    <property type="molecule type" value="Genomic_DNA"/>
</dbReference>
<evidence type="ECO:0000256" key="1">
    <source>
        <dbReference type="SAM" id="MobiDB-lite"/>
    </source>
</evidence>
<dbReference type="AlphaFoldDB" id="A0ABD3GDA6"/>
<feature type="region of interest" description="Disordered" evidence="1">
    <location>
        <begin position="61"/>
        <end position="102"/>
    </location>
</feature>
<evidence type="ECO:0000313" key="2">
    <source>
        <dbReference type="EMBL" id="KAL3675759.1"/>
    </source>
</evidence>
<keyword evidence="3" id="KW-1185">Reference proteome</keyword>
<feature type="compositionally biased region" description="Basic and acidic residues" evidence="1">
    <location>
        <begin position="164"/>
        <end position="187"/>
    </location>
</feature>
<dbReference type="Proteomes" id="UP001633002">
    <property type="component" value="Unassembled WGS sequence"/>
</dbReference>
<protein>
    <submittedName>
        <fullName evidence="2">Uncharacterized protein</fullName>
    </submittedName>
</protein>
<organism evidence="2 3">
    <name type="scientific">Riccia sorocarpa</name>
    <dbReference type="NCBI Taxonomy" id="122646"/>
    <lineage>
        <taxon>Eukaryota</taxon>
        <taxon>Viridiplantae</taxon>
        <taxon>Streptophyta</taxon>
        <taxon>Embryophyta</taxon>
        <taxon>Marchantiophyta</taxon>
        <taxon>Marchantiopsida</taxon>
        <taxon>Marchantiidae</taxon>
        <taxon>Marchantiales</taxon>
        <taxon>Ricciaceae</taxon>
        <taxon>Riccia</taxon>
    </lineage>
</organism>
<feature type="region of interest" description="Disordered" evidence="1">
    <location>
        <begin position="115"/>
        <end position="187"/>
    </location>
</feature>
<sequence length="187" mass="20449">MISICAIDHLVYLAVPGFSNIRLADSHPLIQDHLWGTEWHFQVLWPGIAGELAERSCTCEEGRSVPNPGVSSSSAGGIRLHDNTTFESSPASSRGQTPPPVHARRTFQAKIFQNAAREESRSAVAVDPDLHIGERGENPNMVFSPRHRIDDSQIPTRSQAPPRSDSRSLAHSDPEGGSHTADQHHDN</sequence>
<feature type="compositionally biased region" description="Basic and acidic residues" evidence="1">
    <location>
        <begin position="128"/>
        <end position="137"/>
    </location>
</feature>
<accession>A0ABD3GDA6</accession>
<feature type="compositionally biased region" description="Polar residues" evidence="1">
    <location>
        <begin position="85"/>
        <end position="96"/>
    </location>
</feature>
<gene>
    <name evidence="2" type="ORF">R1sor_025707</name>
</gene>
<comment type="caution">
    <text evidence="2">The sequence shown here is derived from an EMBL/GenBank/DDBJ whole genome shotgun (WGS) entry which is preliminary data.</text>
</comment>
<evidence type="ECO:0000313" key="3">
    <source>
        <dbReference type="Proteomes" id="UP001633002"/>
    </source>
</evidence>